<dbReference type="GO" id="GO:0031931">
    <property type="term" value="C:TORC1 complex"/>
    <property type="evidence" value="ECO:0007669"/>
    <property type="project" value="UniProtKB-UniRule"/>
</dbReference>
<keyword evidence="7" id="KW-0967">Endosome</keyword>
<dbReference type="InterPro" id="IPR019775">
    <property type="entry name" value="WD40_repeat_CS"/>
</dbReference>
<dbReference type="EMBL" id="JAKOGI010000069">
    <property type="protein sequence ID" value="KAJ8445878.1"/>
    <property type="molecule type" value="Genomic_DNA"/>
</dbReference>
<dbReference type="SMART" id="SM00320">
    <property type="entry name" value="WD40"/>
    <property type="match status" value="6"/>
</dbReference>
<feature type="repeat" description="WD" evidence="6">
    <location>
        <begin position="276"/>
        <end position="317"/>
    </location>
</feature>
<dbReference type="Proteomes" id="UP001153076">
    <property type="component" value="Unassembled WGS sequence"/>
</dbReference>
<dbReference type="InterPro" id="IPR020472">
    <property type="entry name" value="WD40_PAC1"/>
</dbReference>
<evidence type="ECO:0000256" key="3">
    <source>
        <dbReference type="ARBA" id="ARBA00022490"/>
    </source>
</evidence>
<evidence type="ECO:0000256" key="4">
    <source>
        <dbReference type="ARBA" id="ARBA00022574"/>
    </source>
</evidence>
<dbReference type="SUPFAM" id="SSF50998">
    <property type="entry name" value="Quinoprotein alcohol dehydrogenase-like"/>
    <property type="match status" value="1"/>
</dbReference>
<evidence type="ECO:0000313" key="8">
    <source>
        <dbReference type="EMBL" id="KAJ8445878.1"/>
    </source>
</evidence>
<gene>
    <name evidence="8" type="ORF">Cgig2_000190</name>
</gene>
<dbReference type="GO" id="GO:0038203">
    <property type="term" value="P:TORC2 signaling"/>
    <property type="evidence" value="ECO:0007669"/>
    <property type="project" value="UniProtKB-ARBA"/>
</dbReference>
<dbReference type="CDD" id="cd00200">
    <property type="entry name" value="WD40"/>
    <property type="match status" value="1"/>
</dbReference>
<dbReference type="InterPro" id="IPR011047">
    <property type="entry name" value="Quinoprotein_ADH-like_sf"/>
</dbReference>
<keyword evidence="5 7" id="KW-0677">Repeat</keyword>
<feature type="repeat" description="WD" evidence="6">
    <location>
        <begin position="75"/>
        <end position="109"/>
    </location>
</feature>
<keyword evidence="9" id="KW-1185">Reference proteome</keyword>
<proteinExistence type="inferred from homology"/>
<comment type="function">
    <text evidence="7">Component of TORC1 complex, which is an essential cell growth regulator that controls plant development. Acts by activating transcription, protein synthesis and ribosome biogenesis, and inhibiting mRNA degradation and autophagy.</text>
</comment>
<dbReference type="InterPro" id="IPR037588">
    <property type="entry name" value="MLST8"/>
</dbReference>
<comment type="caution">
    <text evidence="8">The sequence shown here is derived from an EMBL/GenBank/DDBJ whole genome shotgun (WGS) entry which is preliminary data.</text>
</comment>
<dbReference type="PROSITE" id="PS50082">
    <property type="entry name" value="WD_REPEATS_2"/>
    <property type="match status" value="5"/>
</dbReference>
<keyword evidence="3" id="KW-0963">Cytoplasm</keyword>
<feature type="repeat" description="WD" evidence="6">
    <location>
        <begin position="229"/>
        <end position="274"/>
    </location>
</feature>
<dbReference type="FunFam" id="2.130.10.10:FF:000505">
    <property type="entry name" value="Blast:Protein LST8 homolog"/>
    <property type="match status" value="1"/>
</dbReference>
<dbReference type="GO" id="GO:0051897">
    <property type="term" value="P:positive regulation of phosphatidylinositol 3-kinase/protein kinase B signal transduction"/>
    <property type="evidence" value="ECO:0007669"/>
    <property type="project" value="UniProtKB-ARBA"/>
</dbReference>
<dbReference type="Gene3D" id="2.130.10.10">
    <property type="entry name" value="YVTN repeat-like/Quinoprotein amine dehydrogenase"/>
    <property type="match status" value="1"/>
</dbReference>
<dbReference type="Pfam" id="PF00400">
    <property type="entry name" value="WD40"/>
    <property type="match status" value="4"/>
</dbReference>
<evidence type="ECO:0000256" key="2">
    <source>
        <dbReference type="ARBA" id="ARBA00009890"/>
    </source>
</evidence>
<sequence length="338" mass="37836">MSQQPSVILATASYDHTIRFWEAQTGRCYRNIQYPDSQVNRLEITPDKRYLAVAANPHIKLFDINSNNPQPVMSYDSHTNNVMAVGFPSDGSWMYSGSEDGTVKIWDLRAPGCQREYESRAAVNTVVLHPNQTELISGDQNGNIRVWDLTANSCSCELFTITGRELILEIDMMVVESLKVPEVDTAIRSLTVMWDGTMVVAANNNGTCYVWRLLSGTQTMTNFEPLHRLQAHKGYILKCLLSPEYCEPHRYLATASADHTVKIWNIDNRFTLEKTLSGHERWVWDCVFSVDGAYLITASSDGTAKLWSVASGEVIQTYQGHHKAVVCCALNDGAEVSS</sequence>
<dbReference type="GO" id="GO:0032956">
    <property type="term" value="P:regulation of actin cytoskeleton organization"/>
    <property type="evidence" value="ECO:0007669"/>
    <property type="project" value="TreeGrafter"/>
</dbReference>
<evidence type="ECO:0000256" key="7">
    <source>
        <dbReference type="RuleBase" id="RU369068"/>
    </source>
</evidence>
<dbReference type="GO" id="GO:0005768">
    <property type="term" value="C:endosome"/>
    <property type="evidence" value="ECO:0007669"/>
    <property type="project" value="UniProtKB-SubCell"/>
</dbReference>
<dbReference type="PRINTS" id="PR00320">
    <property type="entry name" value="GPROTEINBRPT"/>
</dbReference>
<feature type="repeat" description="WD" evidence="6">
    <location>
        <begin position="9"/>
        <end position="31"/>
    </location>
</feature>
<dbReference type="GO" id="GO:0032535">
    <property type="term" value="P:regulation of cellular component size"/>
    <property type="evidence" value="ECO:0007669"/>
    <property type="project" value="UniProtKB-ARBA"/>
</dbReference>
<dbReference type="PROSITE" id="PS00678">
    <property type="entry name" value="WD_REPEATS_1"/>
    <property type="match status" value="4"/>
</dbReference>
<accession>A0A9Q1KN75</accession>
<evidence type="ECO:0000256" key="6">
    <source>
        <dbReference type="PROSITE-ProRule" id="PRU00221"/>
    </source>
</evidence>
<dbReference type="AlphaFoldDB" id="A0A9Q1KN75"/>
<organism evidence="8 9">
    <name type="scientific">Carnegiea gigantea</name>
    <dbReference type="NCBI Taxonomy" id="171969"/>
    <lineage>
        <taxon>Eukaryota</taxon>
        <taxon>Viridiplantae</taxon>
        <taxon>Streptophyta</taxon>
        <taxon>Embryophyta</taxon>
        <taxon>Tracheophyta</taxon>
        <taxon>Spermatophyta</taxon>
        <taxon>Magnoliopsida</taxon>
        <taxon>eudicotyledons</taxon>
        <taxon>Gunneridae</taxon>
        <taxon>Pentapetalae</taxon>
        <taxon>Caryophyllales</taxon>
        <taxon>Cactineae</taxon>
        <taxon>Cactaceae</taxon>
        <taxon>Cactoideae</taxon>
        <taxon>Echinocereeae</taxon>
        <taxon>Carnegiea</taxon>
    </lineage>
</organism>
<dbReference type="InterPro" id="IPR001680">
    <property type="entry name" value="WD40_rpt"/>
</dbReference>
<dbReference type="OrthoDB" id="400at2759"/>
<keyword evidence="4 6" id="KW-0853">WD repeat</keyword>
<name>A0A9Q1KN75_9CARY</name>
<dbReference type="PANTHER" id="PTHR19842">
    <property type="entry name" value="G BETA-LIKE PROTEIN GBL"/>
    <property type="match status" value="1"/>
</dbReference>
<protein>
    <recommendedName>
        <fullName evidence="7">Target of rapamycin complex subunit LST8</fullName>
        <shortName evidence="7">TORC subunit LST8</shortName>
    </recommendedName>
    <alternativeName>
        <fullName evidence="7">Lethal with SEC13 protein 8 homolog</fullName>
    </alternativeName>
</protein>
<comment type="subcellular location">
    <subcellularLocation>
        <location evidence="1">Cytoplasm</location>
    </subcellularLocation>
    <subcellularLocation>
        <location evidence="7">Endosome</location>
    </subcellularLocation>
</comment>
<dbReference type="InterPro" id="IPR015943">
    <property type="entry name" value="WD40/YVTN_repeat-like_dom_sf"/>
</dbReference>
<comment type="subunit">
    <text evidence="7">The target of rapamycin complex 1 (TORC1) is composed of at least RAPTOR, LST8 and TOR.</text>
</comment>
<reference evidence="8" key="1">
    <citation type="submission" date="2022-04" db="EMBL/GenBank/DDBJ databases">
        <title>Carnegiea gigantea Genome sequencing and assembly v2.</title>
        <authorList>
            <person name="Copetti D."/>
            <person name="Sanderson M.J."/>
            <person name="Burquez A."/>
            <person name="Wojciechowski M.F."/>
        </authorList>
    </citation>
    <scope>NUCLEOTIDE SEQUENCE</scope>
    <source>
        <strain evidence="8">SGP5-SGP5p</strain>
        <tissue evidence="8">Aerial part</tissue>
    </source>
</reference>
<dbReference type="PROSITE" id="PS50294">
    <property type="entry name" value="WD_REPEATS_REGION"/>
    <property type="match status" value="4"/>
</dbReference>
<comment type="similarity">
    <text evidence="2 7">Belongs to the WD repeat LST8 family.</text>
</comment>
<dbReference type="GO" id="GO:0031932">
    <property type="term" value="C:TORC2 complex"/>
    <property type="evidence" value="ECO:0007669"/>
    <property type="project" value="InterPro"/>
</dbReference>
<evidence type="ECO:0000256" key="5">
    <source>
        <dbReference type="ARBA" id="ARBA00022737"/>
    </source>
</evidence>
<evidence type="ECO:0000256" key="1">
    <source>
        <dbReference type="ARBA" id="ARBA00004496"/>
    </source>
</evidence>
<dbReference type="PANTHER" id="PTHR19842:SF0">
    <property type="entry name" value="TARGET OF RAPAMYCIN COMPLEX SUBUNIT LST8"/>
    <property type="match status" value="1"/>
</dbReference>
<evidence type="ECO:0000313" key="9">
    <source>
        <dbReference type="Proteomes" id="UP001153076"/>
    </source>
</evidence>
<feature type="repeat" description="WD" evidence="6">
    <location>
        <begin position="116"/>
        <end position="157"/>
    </location>
</feature>